<reference evidence="1 2" key="1">
    <citation type="submission" date="2019-07" db="EMBL/GenBank/DDBJ databases">
        <title>Whole genome shotgun sequence of Adhaeribacter aerolatus NBRC 106133.</title>
        <authorList>
            <person name="Hosoyama A."/>
            <person name="Uohara A."/>
            <person name="Ohji S."/>
            <person name="Ichikawa N."/>
        </authorList>
    </citation>
    <scope>NUCLEOTIDE SEQUENCE [LARGE SCALE GENOMIC DNA]</scope>
    <source>
        <strain evidence="1 2">NBRC 106133</strain>
    </source>
</reference>
<evidence type="ECO:0000313" key="2">
    <source>
        <dbReference type="Proteomes" id="UP000321532"/>
    </source>
</evidence>
<gene>
    <name evidence="1" type="ORF">AAE02nite_18260</name>
</gene>
<organism evidence="1 2">
    <name type="scientific">Adhaeribacter aerolatus</name>
    <dbReference type="NCBI Taxonomy" id="670289"/>
    <lineage>
        <taxon>Bacteria</taxon>
        <taxon>Pseudomonadati</taxon>
        <taxon>Bacteroidota</taxon>
        <taxon>Cytophagia</taxon>
        <taxon>Cytophagales</taxon>
        <taxon>Hymenobacteraceae</taxon>
        <taxon>Adhaeribacter</taxon>
    </lineage>
</organism>
<dbReference type="EMBL" id="BJYS01000012">
    <property type="protein sequence ID" value="GEO04162.1"/>
    <property type="molecule type" value="Genomic_DNA"/>
</dbReference>
<name>A0A512AWR6_9BACT</name>
<comment type="caution">
    <text evidence="1">The sequence shown here is derived from an EMBL/GenBank/DDBJ whole genome shotgun (WGS) entry which is preliminary data.</text>
</comment>
<sequence>MSISALAQEIRPDTIYQKDLTKIEVKVVEVTDSLVLYQVLEEINAPVNRLNRDLIIKIVYGNGVVEVFSSSEVEKLKVDKITQENKDSVVLKQKEITSENKKVVSNKIKKPTRSKRQSIVKANQKVGEQLSKQVEKEEKKPQLIIAKTDSVQPLLVKHKVKEKKNKYRPRAILSLAAEKSKMLTGALEEETISNYDEGYGGLLQFQYNVSNRMGLKLSSGYMQWSRKDSVNPTQSTVSTFRTMPLMLGIKHYYNRVVYLTLEGGVAAQKTSIKTFENELKNKNWQLHTSDYTFQPSAALSLGAEVKITKLVLDVSPYFQWLYTEGTEYGTYYAGLRVGIGLAMGKRKDW</sequence>
<accession>A0A512AWR6</accession>
<evidence type="ECO:0008006" key="3">
    <source>
        <dbReference type="Google" id="ProtNLM"/>
    </source>
</evidence>
<evidence type="ECO:0000313" key="1">
    <source>
        <dbReference type="EMBL" id="GEO04162.1"/>
    </source>
</evidence>
<dbReference type="Proteomes" id="UP000321532">
    <property type="component" value="Unassembled WGS sequence"/>
</dbReference>
<protein>
    <recommendedName>
        <fullName evidence="3">Outer membrane protein beta-barrel domain-containing protein</fullName>
    </recommendedName>
</protein>
<proteinExistence type="predicted"/>
<keyword evidence="2" id="KW-1185">Reference proteome</keyword>
<dbReference type="AlphaFoldDB" id="A0A512AWR6"/>